<evidence type="ECO:0000313" key="2">
    <source>
        <dbReference type="EMBL" id="MBT1695884.1"/>
    </source>
</evidence>
<dbReference type="EMBL" id="JAHESF010000002">
    <property type="protein sequence ID" value="MBT1695884.1"/>
    <property type="molecule type" value="Genomic_DNA"/>
</dbReference>
<accession>A0AAP2DHV8</accession>
<organism evidence="2 3">
    <name type="scientific">Chryseosolibacter histidini</name>
    <dbReference type="NCBI Taxonomy" id="2782349"/>
    <lineage>
        <taxon>Bacteria</taxon>
        <taxon>Pseudomonadati</taxon>
        <taxon>Bacteroidota</taxon>
        <taxon>Cytophagia</taxon>
        <taxon>Cytophagales</taxon>
        <taxon>Chryseotaleaceae</taxon>
        <taxon>Chryseosolibacter</taxon>
    </lineage>
</organism>
<dbReference type="SUPFAM" id="SSF50952">
    <property type="entry name" value="Soluble quinoprotein glucose dehydrogenase"/>
    <property type="match status" value="1"/>
</dbReference>
<reference evidence="2 3" key="1">
    <citation type="submission" date="2021-05" db="EMBL/GenBank/DDBJ databases">
        <title>A Polyphasic approach of four new species of the genus Ohtaekwangia: Ohtaekwangia histidinii sp. nov., Ohtaekwangia cretensis sp. nov., Ohtaekwangia indiensis sp. nov., Ohtaekwangia reichenbachii sp. nov. from diverse environment.</title>
        <authorList>
            <person name="Octaviana S."/>
        </authorList>
    </citation>
    <scope>NUCLEOTIDE SEQUENCE [LARGE SCALE GENOMIC DNA]</scope>
    <source>
        <strain evidence="2 3">PWU4</strain>
    </source>
</reference>
<proteinExistence type="predicted"/>
<dbReference type="Gene3D" id="2.120.10.30">
    <property type="entry name" value="TolB, C-terminal domain"/>
    <property type="match status" value="1"/>
</dbReference>
<gene>
    <name evidence="2" type="ORF">KK083_03275</name>
</gene>
<dbReference type="PANTHER" id="PTHR33546:SF1">
    <property type="entry name" value="LARGE, MULTIFUNCTIONAL SECRETED PROTEIN"/>
    <property type="match status" value="1"/>
</dbReference>
<dbReference type="Pfam" id="PF07995">
    <property type="entry name" value="GSDH"/>
    <property type="match status" value="1"/>
</dbReference>
<dbReference type="PANTHER" id="PTHR33546">
    <property type="entry name" value="LARGE, MULTIFUNCTIONAL SECRETED PROTEIN-RELATED"/>
    <property type="match status" value="1"/>
</dbReference>
<dbReference type="InterPro" id="IPR011041">
    <property type="entry name" value="Quinoprot_gluc/sorb_DH_b-prop"/>
</dbReference>
<evidence type="ECO:0000259" key="1">
    <source>
        <dbReference type="Pfam" id="PF07995"/>
    </source>
</evidence>
<feature type="domain" description="Glucose/Sorbosone dehydrogenase" evidence="1">
    <location>
        <begin position="263"/>
        <end position="331"/>
    </location>
</feature>
<sequence>MSTFRGFVLLCLCLSLSSCYRMKTSKGGGEIGTVPGRSISVADILLPQGYKIELVAKDLTFPSEVTFDASGNLYVIETGYCYGEVWTEPKLMKIDAAGNKSVIAKGAKNGPWNGVVFHNNNFYVSEGGALEGGKILKISPAGEISTLAENLPSIGDHHTNNLVVKDGYIYFGQGTATNSGVVGPDNASFGWLERRKDFHDIPCGDLVLTGQNYESPNVLTEDPNDKVLTGAFSSFGTQTVPGQVITGRVPCTGAILRVPLDGGKMEMVSWGLRNPFGLAIAPDGKIYTTENAYDDRGSRPVWGAGDVLWEVKQGVWYGWPDFSEGRPVRNDEEFKAPAHHEVAPLIQKLPNEPPKPVAVLGVHSSSNGFDFSTNAQFGYKGEAFIAQFGDMAPGVGKVLSPVGFKVVRVDTETGVIRDFAVNKGKRNGPASWLRSGGLERPVSVKFDPQGQALYVVDFGILKMTRQGPVPQQNTGVIWKISKM</sequence>
<dbReference type="PROSITE" id="PS51257">
    <property type="entry name" value="PROKAR_LIPOPROTEIN"/>
    <property type="match status" value="1"/>
</dbReference>
<keyword evidence="3" id="KW-1185">Reference proteome</keyword>
<dbReference type="AlphaFoldDB" id="A0AAP2DHV8"/>
<dbReference type="InterPro" id="IPR012938">
    <property type="entry name" value="Glc/Sorbosone_DH"/>
</dbReference>
<dbReference type="Proteomes" id="UP001319200">
    <property type="component" value="Unassembled WGS sequence"/>
</dbReference>
<dbReference type="InterPro" id="IPR011042">
    <property type="entry name" value="6-blade_b-propeller_TolB-like"/>
</dbReference>
<comment type="caution">
    <text evidence="2">The sequence shown here is derived from an EMBL/GenBank/DDBJ whole genome shotgun (WGS) entry which is preliminary data.</text>
</comment>
<protein>
    <submittedName>
        <fullName evidence="2">PQQ-dependent sugar dehydrogenase</fullName>
    </submittedName>
</protein>
<name>A0AAP2DHV8_9BACT</name>
<evidence type="ECO:0000313" key="3">
    <source>
        <dbReference type="Proteomes" id="UP001319200"/>
    </source>
</evidence>